<dbReference type="PANTHER" id="PTHR12151">
    <property type="entry name" value="ELECTRON TRANSPORT PROTIN SCO1/SENC FAMILY MEMBER"/>
    <property type="match status" value="1"/>
</dbReference>
<evidence type="ECO:0000313" key="4">
    <source>
        <dbReference type="EMBL" id="MBP2241931.1"/>
    </source>
</evidence>
<gene>
    <name evidence="4" type="ORF">J2Z40_002504</name>
</gene>
<evidence type="ECO:0000256" key="2">
    <source>
        <dbReference type="ARBA" id="ARBA00023008"/>
    </source>
</evidence>
<comment type="similarity">
    <text evidence="1">Belongs to the SCO1/2 family.</text>
</comment>
<accession>A0ABS4RHN2</accession>
<evidence type="ECO:0000313" key="5">
    <source>
        <dbReference type="Proteomes" id="UP001519293"/>
    </source>
</evidence>
<feature type="domain" description="Thioredoxin" evidence="3">
    <location>
        <begin position="43"/>
        <end position="198"/>
    </location>
</feature>
<dbReference type="InterPro" id="IPR013766">
    <property type="entry name" value="Thioredoxin_domain"/>
</dbReference>
<dbReference type="Proteomes" id="UP001519293">
    <property type="component" value="Unassembled WGS sequence"/>
</dbReference>
<dbReference type="Gene3D" id="3.40.30.10">
    <property type="entry name" value="Glutaredoxin"/>
    <property type="match status" value="1"/>
</dbReference>
<dbReference type="RefSeq" id="WP_066391534.1">
    <property type="nucleotide sequence ID" value="NZ_JAGIKZ010000013.1"/>
</dbReference>
<dbReference type="EMBL" id="JAGIKZ010000013">
    <property type="protein sequence ID" value="MBP2241931.1"/>
    <property type="molecule type" value="Genomic_DNA"/>
</dbReference>
<keyword evidence="2" id="KW-0186">Copper</keyword>
<dbReference type="PANTHER" id="PTHR12151:SF25">
    <property type="entry name" value="LINALOOL DEHYDRATASE_ISOMERASE DOMAIN-CONTAINING PROTEIN"/>
    <property type="match status" value="1"/>
</dbReference>
<dbReference type="CDD" id="cd02968">
    <property type="entry name" value="SCO"/>
    <property type="match status" value="1"/>
</dbReference>
<organism evidence="4 5">
    <name type="scientific">Cytobacillus eiseniae</name>
    <dbReference type="NCBI Taxonomy" id="762947"/>
    <lineage>
        <taxon>Bacteria</taxon>
        <taxon>Bacillati</taxon>
        <taxon>Bacillota</taxon>
        <taxon>Bacilli</taxon>
        <taxon>Bacillales</taxon>
        <taxon>Bacillaceae</taxon>
        <taxon>Cytobacillus</taxon>
    </lineage>
</organism>
<evidence type="ECO:0000256" key="1">
    <source>
        <dbReference type="ARBA" id="ARBA00010996"/>
    </source>
</evidence>
<proteinExistence type="inferred from homology"/>
<reference evidence="4 5" key="1">
    <citation type="submission" date="2021-03" db="EMBL/GenBank/DDBJ databases">
        <title>Genomic Encyclopedia of Type Strains, Phase IV (KMG-IV): sequencing the most valuable type-strain genomes for metagenomic binning, comparative biology and taxonomic classification.</title>
        <authorList>
            <person name="Goeker M."/>
        </authorList>
    </citation>
    <scope>NUCLEOTIDE SEQUENCE [LARGE SCALE GENOMIC DNA]</scope>
    <source>
        <strain evidence="4 5">DSM 26675</strain>
    </source>
</reference>
<dbReference type="InterPro" id="IPR036249">
    <property type="entry name" value="Thioredoxin-like_sf"/>
</dbReference>
<name>A0ABS4RHN2_9BACI</name>
<keyword evidence="5" id="KW-1185">Reference proteome</keyword>
<comment type="caution">
    <text evidence="4">The sequence shown here is derived from an EMBL/GenBank/DDBJ whole genome shotgun (WGS) entry which is preliminary data.</text>
</comment>
<protein>
    <submittedName>
        <fullName evidence="4">Protein SCO1/2</fullName>
    </submittedName>
</protein>
<evidence type="ECO:0000259" key="3">
    <source>
        <dbReference type="PROSITE" id="PS51352"/>
    </source>
</evidence>
<dbReference type="PROSITE" id="PS51352">
    <property type="entry name" value="THIOREDOXIN_2"/>
    <property type="match status" value="1"/>
</dbReference>
<sequence>MKRNWRNLTATILTVILGCVLFYVGTDGFRAYTAESARTYKLLKEKPEFPNVTLEDSKGRVYSFSELKGKNIMLTFIYTACSDVCPKLEMNLAEVYQQIPATYIGKDLLFLSISFDPARDDVETLEKYRKAFGSDGDTWRMARIADQNELNELLEEFGVIVIPDGEGGFTHNSAFYLVNKKGYLEEVMDFTKIDEAVNTVINLLENEVEE</sequence>
<dbReference type="InterPro" id="IPR003782">
    <property type="entry name" value="SCO1/SenC"/>
</dbReference>
<dbReference type="SUPFAM" id="SSF52833">
    <property type="entry name" value="Thioredoxin-like"/>
    <property type="match status" value="1"/>
</dbReference>
<dbReference type="PROSITE" id="PS51257">
    <property type="entry name" value="PROKAR_LIPOPROTEIN"/>
    <property type="match status" value="1"/>
</dbReference>
<dbReference type="Pfam" id="PF02630">
    <property type="entry name" value="SCO1-SenC"/>
    <property type="match status" value="1"/>
</dbReference>